<evidence type="ECO:0000313" key="1">
    <source>
        <dbReference type="EMBL" id="KAH3710892.1"/>
    </source>
</evidence>
<keyword evidence="2" id="KW-1185">Reference proteome</keyword>
<reference evidence="1" key="2">
    <citation type="submission" date="2020-11" db="EMBL/GenBank/DDBJ databases">
        <authorList>
            <person name="McCartney M.A."/>
            <person name="Auch B."/>
            <person name="Kono T."/>
            <person name="Mallez S."/>
            <person name="Becker A."/>
            <person name="Gohl D.M."/>
            <person name="Silverstein K.A.T."/>
            <person name="Koren S."/>
            <person name="Bechman K.B."/>
            <person name="Herman A."/>
            <person name="Abrahante J.E."/>
            <person name="Garbe J."/>
        </authorList>
    </citation>
    <scope>NUCLEOTIDE SEQUENCE</scope>
    <source>
        <strain evidence="1">Duluth1</strain>
        <tissue evidence="1">Whole animal</tissue>
    </source>
</reference>
<gene>
    <name evidence="1" type="ORF">DPMN_070388</name>
</gene>
<evidence type="ECO:0000313" key="2">
    <source>
        <dbReference type="Proteomes" id="UP000828390"/>
    </source>
</evidence>
<accession>A0A9D3Z5V3</accession>
<dbReference type="Proteomes" id="UP000828390">
    <property type="component" value="Unassembled WGS sequence"/>
</dbReference>
<name>A0A9D3Z5V3_DREPO</name>
<reference evidence="1" key="1">
    <citation type="journal article" date="2019" name="bioRxiv">
        <title>The Genome of the Zebra Mussel, Dreissena polymorpha: A Resource for Invasive Species Research.</title>
        <authorList>
            <person name="McCartney M.A."/>
            <person name="Auch B."/>
            <person name="Kono T."/>
            <person name="Mallez S."/>
            <person name="Zhang Y."/>
            <person name="Obille A."/>
            <person name="Becker A."/>
            <person name="Abrahante J.E."/>
            <person name="Garbe J."/>
            <person name="Badalamenti J.P."/>
            <person name="Herman A."/>
            <person name="Mangelson H."/>
            <person name="Liachko I."/>
            <person name="Sullivan S."/>
            <person name="Sone E.D."/>
            <person name="Koren S."/>
            <person name="Silverstein K.A.T."/>
            <person name="Beckman K.B."/>
            <person name="Gohl D.M."/>
        </authorList>
    </citation>
    <scope>NUCLEOTIDE SEQUENCE</scope>
    <source>
        <strain evidence="1">Duluth1</strain>
        <tissue evidence="1">Whole animal</tissue>
    </source>
</reference>
<comment type="caution">
    <text evidence="1">The sequence shown here is derived from an EMBL/GenBank/DDBJ whole genome shotgun (WGS) entry which is preliminary data.</text>
</comment>
<proteinExistence type="predicted"/>
<dbReference type="AlphaFoldDB" id="A0A9D3Z5V3"/>
<protein>
    <submittedName>
        <fullName evidence="1">Uncharacterized protein</fullName>
    </submittedName>
</protein>
<organism evidence="1 2">
    <name type="scientific">Dreissena polymorpha</name>
    <name type="common">Zebra mussel</name>
    <name type="synonym">Mytilus polymorpha</name>
    <dbReference type="NCBI Taxonomy" id="45954"/>
    <lineage>
        <taxon>Eukaryota</taxon>
        <taxon>Metazoa</taxon>
        <taxon>Spiralia</taxon>
        <taxon>Lophotrochozoa</taxon>
        <taxon>Mollusca</taxon>
        <taxon>Bivalvia</taxon>
        <taxon>Autobranchia</taxon>
        <taxon>Heteroconchia</taxon>
        <taxon>Euheterodonta</taxon>
        <taxon>Imparidentia</taxon>
        <taxon>Neoheterodontei</taxon>
        <taxon>Myida</taxon>
        <taxon>Dreissenoidea</taxon>
        <taxon>Dreissenidae</taxon>
        <taxon>Dreissena</taxon>
    </lineage>
</organism>
<sequence length="116" mass="13078">MNNVGATGSSMYSIPNAELLLSLDLSRVEFPRENLRFFGEYQYLTPYFSINIIISSRIALSNTITATELINDTMMMRNNVNNSLSLSDDWLLLGEAIKYFLCKLLFSDSGAAYDAR</sequence>
<dbReference type="EMBL" id="JAIWYP010000014">
    <property type="protein sequence ID" value="KAH3710892.1"/>
    <property type="molecule type" value="Genomic_DNA"/>
</dbReference>